<gene>
    <name evidence="4" type="ORF">IMCC14465_06630</name>
</gene>
<dbReference type="Proteomes" id="UP000004836">
    <property type="component" value="Unassembled WGS sequence"/>
</dbReference>
<organism evidence="4 5">
    <name type="scientific">alpha proteobacterium IMCC14465</name>
    <dbReference type="NCBI Taxonomy" id="1220535"/>
    <lineage>
        <taxon>Bacteria</taxon>
        <taxon>Pseudomonadati</taxon>
        <taxon>Pseudomonadota</taxon>
        <taxon>Alphaproteobacteria</taxon>
        <taxon>PS1 clade</taxon>
    </lineage>
</organism>
<feature type="region of interest" description="Disordered" evidence="2">
    <location>
        <begin position="764"/>
        <end position="817"/>
    </location>
</feature>
<feature type="transmembrane region" description="Helical" evidence="3">
    <location>
        <begin position="120"/>
        <end position="138"/>
    </location>
</feature>
<keyword evidence="1" id="KW-0175">Coiled coil</keyword>
<feature type="transmembrane region" description="Helical" evidence="3">
    <location>
        <begin position="507"/>
        <end position="530"/>
    </location>
</feature>
<keyword evidence="3" id="KW-0812">Transmembrane</keyword>
<evidence type="ECO:0000256" key="3">
    <source>
        <dbReference type="SAM" id="Phobius"/>
    </source>
</evidence>
<feature type="compositionally biased region" description="Polar residues" evidence="2">
    <location>
        <begin position="783"/>
        <end position="799"/>
    </location>
</feature>
<keyword evidence="3" id="KW-1133">Transmembrane helix</keyword>
<feature type="compositionally biased region" description="Basic residues" evidence="2">
    <location>
        <begin position="801"/>
        <end position="811"/>
    </location>
</feature>
<dbReference type="eggNOG" id="COG4942">
    <property type="taxonomic scope" value="Bacteria"/>
</dbReference>
<feature type="transmembrane region" description="Helical" evidence="3">
    <location>
        <begin position="83"/>
        <end position="100"/>
    </location>
</feature>
<feature type="coiled-coil region" evidence="1">
    <location>
        <begin position="266"/>
        <end position="336"/>
    </location>
</feature>
<reference evidence="4 5" key="1">
    <citation type="journal article" date="2012" name="J. Bacteriol.">
        <title>Genome Sequence of Strain IMCC14465, Isolated from the East Sea, Belonging to the PS1 Clade of Alphaproteobacteria.</title>
        <authorList>
            <person name="Yang S.J."/>
            <person name="Kang I."/>
            <person name="Cho J.C."/>
        </authorList>
    </citation>
    <scope>NUCLEOTIDE SEQUENCE [LARGE SCALE GENOMIC DNA]</scope>
    <source>
        <strain evidence="4 5">IMCC14465</strain>
    </source>
</reference>
<name>J9DV12_9PROT</name>
<feature type="region of interest" description="Disordered" evidence="2">
    <location>
        <begin position="1"/>
        <end position="20"/>
    </location>
</feature>
<feature type="compositionally biased region" description="Basic and acidic residues" evidence="2">
    <location>
        <begin position="681"/>
        <end position="697"/>
    </location>
</feature>
<dbReference type="STRING" id="1220535.IMCC14465_06630"/>
<dbReference type="OrthoDB" id="6188877at2"/>
<protein>
    <submittedName>
        <fullName evidence="4">Uncharacterized protein</fullName>
    </submittedName>
</protein>
<proteinExistence type="predicted"/>
<evidence type="ECO:0000256" key="2">
    <source>
        <dbReference type="SAM" id="MobiDB-lite"/>
    </source>
</evidence>
<feature type="transmembrane region" description="Helical" evidence="3">
    <location>
        <begin position="577"/>
        <end position="599"/>
    </location>
</feature>
<dbReference type="EMBL" id="ALYF01000003">
    <property type="protein sequence ID" value="EJW20867.1"/>
    <property type="molecule type" value="Genomic_DNA"/>
</dbReference>
<keyword evidence="5" id="KW-1185">Reference proteome</keyword>
<evidence type="ECO:0000313" key="5">
    <source>
        <dbReference type="Proteomes" id="UP000004836"/>
    </source>
</evidence>
<evidence type="ECO:0000313" key="4">
    <source>
        <dbReference type="EMBL" id="EJW20867.1"/>
    </source>
</evidence>
<feature type="region of interest" description="Disordered" evidence="2">
    <location>
        <begin position="660"/>
        <end position="715"/>
    </location>
</feature>
<comment type="caution">
    <text evidence="4">The sequence shown here is derived from an EMBL/GenBank/DDBJ whole genome shotgun (WGS) entry which is preliminary data.</text>
</comment>
<feature type="transmembrane region" description="Helical" evidence="3">
    <location>
        <begin position="44"/>
        <end position="63"/>
    </location>
</feature>
<evidence type="ECO:0000256" key="1">
    <source>
        <dbReference type="SAM" id="Coils"/>
    </source>
</evidence>
<sequence>MVRRKTSTGKKPAEASVSPANMVSAATPNINPGMSSSYNLGRTVYITAWIVEIVAAIIGLFIAFSQGISVFVNIPEAERDFGVHTRAVMGALPFVVIAILEPTKIYLASGLYHSRLSNRLGMTLAFVVGLTALTFVTFETMFNALIQQNTNITQQTRQLVNERYEVLDAIETIDRDINRFASLTPQQIRQQFATPIENLEADRKRRIDIAAREHNESLTTLTARLDSLQMQSRGNAGEALREEISRLSAAIQDVTRLRQDAVNNINSRYKQQIDDIKLQISRINDNRQSQIENTDDFFFGRSQIIREINSATNSQIDELSAAIAKLESQRDDELRVAISGFDTRQRGLSTEQDRLRKIIASQSERFSQLRNAQTETVQRLIATSKADYAKRLETINAQIDRQIGEINVQKQASLEMSGSQAQLIPALQEKKSGLVERSNELRKIYREKVEKVQVYQLTAIVCGTLEEWCFKDSMLLPAGSENFTRARARGFDVADLPEEKVKFVSTLWFGSTALIVATMGTFLAFISFVLSEDRHVRRQHRSRSGKVIVMMFLRFSSLLKAFGQSLLEIAARTGDGFIYIARALVYLLRFVIETLLDIIGMLADSLRILILVLSRGVHMTFVEIRRNIRKNAARTIESVDATALVSPSLDKPSQADGVFDTHEGTPIAQEVQPPEALISESRGEEKNIEEIAEEAPKLDVPQETDKPKVPTASSVPRVPITQKLSASVNASLSSLRETLNKTLFNPDIITSISEKIPFKSDIADRVETPKQAPVSKKKPATKKQASVSTKELNAGQSAQPRPRKSVRKAPPKKWYED</sequence>
<keyword evidence="3" id="KW-0472">Membrane</keyword>
<dbReference type="AlphaFoldDB" id="J9DV12"/>
<accession>J9DV12</accession>